<organism evidence="1 2">
    <name type="scientific">Rubrivivax rivuli</name>
    <dbReference type="NCBI Taxonomy" id="1862385"/>
    <lineage>
        <taxon>Bacteria</taxon>
        <taxon>Pseudomonadati</taxon>
        <taxon>Pseudomonadota</taxon>
        <taxon>Betaproteobacteria</taxon>
        <taxon>Burkholderiales</taxon>
        <taxon>Sphaerotilaceae</taxon>
        <taxon>Rubrivivax</taxon>
    </lineage>
</organism>
<protein>
    <recommendedName>
        <fullName evidence="3">Calcineurin-like phosphoesterase domain-containing protein</fullName>
    </recommendedName>
</protein>
<dbReference type="OrthoDB" id="6953533at2"/>
<dbReference type="InterPro" id="IPR029052">
    <property type="entry name" value="Metallo-depent_PP-like"/>
</dbReference>
<dbReference type="SUPFAM" id="SSF56300">
    <property type="entry name" value="Metallo-dependent phosphatases"/>
    <property type="match status" value="1"/>
</dbReference>
<dbReference type="EMBL" id="SACR01000006">
    <property type="protein sequence ID" value="RVU43737.1"/>
    <property type="molecule type" value="Genomic_DNA"/>
</dbReference>
<accession>A0A437RAM0</accession>
<keyword evidence="2" id="KW-1185">Reference proteome</keyword>
<proteinExistence type="predicted"/>
<dbReference type="Proteomes" id="UP000285575">
    <property type="component" value="Unassembled WGS sequence"/>
</dbReference>
<gene>
    <name evidence="1" type="ORF">EOE66_18850</name>
</gene>
<evidence type="ECO:0000313" key="2">
    <source>
        <dbReference type="Proteomes" id="UP000285575"/>
    </source>
</evidence>
<reference evidence="1 2" key="1">
    <citation type="submission" date="2019-01" db="EMBL/GenBank/DDBJ databases">
        <authorList>
            <person name="Chen W.-M."/>
        </authorList>
    </citation>
    <scope>NUCLEOTIDE SEQUENCE [LARGE SCALE GENOMIC DNA]</scope>
    <source>
        <strain evidence="1 2">KYPY4</strain>
    </source>
</reference>
<dbReference type="AlphaFoldDB" id="A0A437RAM0"/>
<evidence type="ECO:0008006" key="3">
    <source>
        <dbReference type="Google" id="ProtNLM"/>
    </source>
</evidence>
<comment type="caution">
    <text evidence="1">The sequence shown here is derived from an EMBL/GenBank/DDBJ whole genome shotgun (WGS) entry which is preliminary data.</text>
</comment>
<name>A0A437RAM0_9BURK</name>
<dbReference type="RefSeq" id="WP_128230295.1">
    <property type="nucleotide sequence ID" value="NZ_SACR01000006.1"/>
</dbReference>
<dbReference type="Gene3D" id="3.60.21.10">
    <property type="match status" value="1"/>
</dbReference>
<sequence>MHNPEPQPTAEDTAPGRSCPLHYRYAPEVFRAPPAPELQGLEVLYVVGGLYGNLLALQRVLAMFEAERGRKRLVFNGDFHWFDADPAVFAAVQQGVLAHTALRGNVETELAAEVSGDDEDAGCGCAYPDWVGDEVVSRSNRILATLRRATTSAQRAELAALPMWLRAEVGGLQLGIVHGDACSLAGWGFAQEHLQEAAHREAVRGWFARSGVDAFACTHTCLPVFQHFAEGEGRPWWVFNNGATGMPNFAGDAAGLLTRLALTPSAAETRRFGVVLQTGGGAVHVDALAVETDAAVAQAEFLRQWPAGSDAHASYFARIQRGPAYTVAQAVRGPQA</sequence>
<evidence type="ECO:0000313" key="1">
    <source>
        <dbReference type="EMBL" id="RVU43737.1"/>
    </source>
</evidence>